<evidence type="ECO:0000313" key="5">
    <source>
        <dbReference type="EMBL" id="NMH28640.1"/>
    </source>
</evidence>
<feature type="repeat" description="TPR" evidence="1">
    <location>
        <begin position="124"/>
        <end position="157"/>
    </location>
</feature>
<evidence type="ECO:0000256" key="1">
    <source>
        <dbReference type="PROSITE-ProRule" id="PRU00339"/>
    </source>
</evidence>
<protein>
    <submittedName>
        <fullName evidence="5">Tetratricopeptide repeat protein</fullName>
    </submittedName>
</protein>
<dbReference type="InterPro" id="IPR010559">
    <property type="entry name" value="Sig_transdc_His_kin_internal"/>
</dbReference>
<feature type="signal peptide" evidence="3">
    <location>
        <begin position="1"/>
        <end position="22"/>
    </location>
</feature>
<feature type="domain" description="Signal transduction histidine kinase internal region" evidence="4">
    <location>
        <begin position="516"/>
        <end position="594"/>
    </location>
</feature>
<dbReference type="Gene3D" id="3.30.565.10">
    <property type="entry name" value="Histidine kinase-like ATPase, C-terminal domain"/>
    <property type="match status" value="1"/>
</dbReference>
<dbReference type="GO" id="GO:0000155">
    <property type="term" value="F:phosphorelay sensor kinase activity"/>
    <property type="evidence" value="ECO:0007669"/>
    <property type="project" value="InterPro"/>
</dbReference>
<evidence type="ECO:0000259" key="4">
    <source>
        <dbReference type="Pfam" id="PF06580"/>
    </source>
</evidence>
<keyword evidence="3" id="KW-0732">Signal</keyword>
<evidence type="ECO:0000313" key="6">
    <source>
        <dbReference type="Proteomes" id="UP000712080"/>
    </source>
</evidence>
<evidence type="ECO:0000256" key="3">
    <source>
        <dbReference type="SAM" id="SignalP"/>
    </source>
</evidence>
<dbReference type="PANTHER" id="PTHR10098">
    <property type="entry name" value="RAPSYN-RELATED"/>
    <property type="match status" value="1"/>
</dbReference>
<dbReference type="PROSITE" id="PS50005">
    <property type="entry name" value="TPR"/>
    <property type="match status" value="3"/>
</dbReference>
<organism evidence="5 6">
    <name type="scientific">Flavobacterium silvaticum</name>
    <dbReference type="NCBI Taxonomy" id="1852020"/>
    <lineage>
        <taxon>Bacteria</taxon>
        <taxon>Pseudomonadati</taxon>
        <taxon>Bacteroidota</taxon>
        <taxon>Flavobacteriia</taxon>
        <taxon>Flavobacteriales</taxon>
        <taxon>Flavobacteriaceae</taxon>
        <taxon>Flavobacterium</taxon>
    </lineage>
</organism>
<dbReference type="AlphaFoldDB" id="A0A972FVZ6"/>
<accession>A0A972FVZ6</accession>
<feature type="transmembrane region" description="Helical" evidence="2">
    <location>
        <begin position="481"/>
        <end position="501"/>
    </location>
</feature>
<keyword evidence="2" id="KW-0812">Transmembrane</keyword>
<dbReference type="SMART" id="SM00028">
    <property type="entry name" value="TPR"/>
    <property type="match status" value="8"/>
</dbReference>
<keyword evidence="2" id="KW-1133">Transmembrane helix</keyword>
<dbReference type="Pfam" id="PF13424">
    <property type="entry name" value="TPR_12"/>
    <property type="match status" value="3"/>
</dbReference>
<feature type="chain" id="PRO_5036741594" evidence="3">
    <location>
        <begin position="23"/>
        <end position="719"/>
    </location>
</feature>
<dbReference type="InterPro" id="IPR019734">
    <property type="entry name" value="TPR_rpt"/>
</dbReference>
<feature type="repeat" description="TPR" evidence="1">
    <location>
        <begin position="164"/>
        <end position="197"/>
    </location>
</feature>
<sequence>MNLRSKFLIILFFLLNQNFLFAQNPSVDSLQNVLKNYPKKDTVRVNLLNKIATKIFASDGDKALKLLKDAESLSDDLYYKQGKAYSLLFSGNIMVNRAEYKTALTYFNNAFEIYKSLRDKEGMANCHFNFGRSYFYLADYTKAEENYKAAIALCEETGDQKRLSASLIGIGTLYSNRGDFDRSMESYQKAVKIDEKIGNKKGVANSLTAMGNIYRKQAKFPLALECYNRSLDIKEKLGEQFGIAVNLNNIGLVNQELDQEKEALAYYERALPIFEKLKNKKEIMATLANIGVIHMNYQSLDKARALFNQALSISRELGVRLEEGNILLNLGTVELIGKNFQPAISYLEKAIAIEQELGNKRELSYAFLKMGQAYFGLKDYEKALAFADKGEAIAKAMHILDYQSDLAKLHSQIYYETKQYKLAYENSEAHKDLKDSIFRKEKVAEVADVKYKYKYKDSLDTANQTVLKKDSEIASTNMQKWGWIAGFAGLLVVLGAVLAYVKIRRVKMQNKQLLTEQKLLRSQMNPHFIFNSLQNVRSLINNGQSDEALNYVTKFSRLTRQILESSDVNYISLEEEIEMIQNYIGVQQLLYDNSFDFELSVDETIDPEATMLPPMLTQPFIENAIKHGLGNKKTDGKIHIGFYLKKDKLFFEVSDNGLGFGTSQTKSGHKSMAMAITKERLVKYTKNESFELQIDNILDRAQNIIGAKVAFEIPYIYEN</sequence>
<name>A0A972FVZ6_9FLAO</name>
<keyword evidence="6" id="KW-1185">Reference proteome</keyword>
<evidence type="ECO:0000256" key="2">
    <source>
        <dbReference type="SAM" id="Phobius"/>
    </source>
</evidence>
<proteinExistence type="predicted"/>
<dbReference type="RefSeq" id="WP_169527746.1">
    <property type="nucleotide sequence ID" value="NZ_JAAMPU010000106.1"/>
</dbReference>
<dbReference type="SUPFAM" id="SSF48452">
    <property type="entry name" value="TPR-like"/>
    <property type="match status" value="2"/>
</dbReference>
<gene>
    <name evidence="5" type="ORF">G6047_11410</name>
</gene>
<dbReference type="EMBL" id="JAAMPU010000106">
    <property type="protein sequence ID" value="NMH28640.1"/>
    <property type="molecule type" value="Genomic_DNA"/>
</dbReference>
<keyword evidence="2" id="KW-0472">Membrane</keyword>
<dbReference type="Proteomes" id="UP000712080">
    <property type="component" value="Unassembled WGS sequence"/>
</dbReference>
<dbReference type="InterPro" id="IPR011990">
    <property type="entry name" value="TPR-like_helical_dom_sf"/>
</dbReference>
<dbReference type="GO" id="GO:0016020">
    <property type="term" value="C:membrane"/>
    <property type="evidence" value="ECO:0007669"/>
    <property type="project" value="InterPro"/>
</dbReference>
<reference evidence="5" key="1">
    <citation type="submission" date="2020-02" db="EMBL/GenBank/DDBJ databases">
        <title>Flavobacterium sp. genome.</title>
        <authorList>
            <person name="Jung H.S."/>
            <person name="Baek J.H."/>
            <person name="Jeon C.O."/>
        </authorList>
    </citation>
    <scope>NUCLEOTIDE SEQUENCE</scope>
    <source>
        <strain evidence="5">SE-s28</strain>
    </source>
</reference>
<keyword evidence="1" id="KW-0802">TPR repeat</keyword>
<dbReference type="SUPFAM" id="SSF55874">
    <property type="entry name" value="ATPase domain of HSP90 chaperone/DNA topoisomerase II/histidine kinase"/>
    <property type="match status" value="1"/>
</dbReference>
<feature type="repeat" description="TPR" evidence="1">
    <location>
        <begin position="204"/>
        <end position="237"/>
    </location>
</feature>
<dbReference type="Gene3D" id="1.25.40.10">
    <property type="entry name" value="Tetratricopeptide repeat domain"/>
    <property type="match status" value="3"/>
</dbReference>
<dbReference type="Pfam" id="PF13174">
    <property type="entry name" value="TPR_6"/>
    <property type="match status" value="1"/>
</dbReference>
<comment type="caution">
    <text evidence="5">The sequence shown here is derived from an EMBL/GenBank/DDBJ whole genome shotgun (WGS) entry which is preliminary data.</text>
</comment>
<dbReference type="InterPro" id="IPR036890">
    <property type="entry name" value="HATPase_C_sf"/>
</dbReference>
<dbReference type="Pfam" id="PF06580">
    <property type="entry name" value="His_kinase"/>
    <property type="match status" value="1"/>
</dbReference>